<feature type="transmembrane region" description="Helical" evidence="1">
    <location>
        <begin position="67"/>
        <end position="85"/>
    </location>
</feature>
<evidence type="ECO:0000313" key="2">
    <source>
        <dbReference type="EMBL" id="SED27730.1"/>
    </source>
</evidence>
<organism evidence="2 3">
    <name type="scientific">Bradyrhizobium lablabi</name>
    <dbReference type="NCBI Taxonomy" id="722472"/>
    <lineage>
        <taxon>Bacteria</taxon>
        <taxon>Pseudomonadati</taxon>
        <taxon>Pseudomonadota</taxon>
        <taxon>Alphaproteobacteria</taxon>
        <taxon>Hyphomicrobiales</taxon>
        <taxon>Nitrobacteraceae</taxon>
        <taxon>Bradyrhizobium</taxon>
    </lineage>
</organism>
<sequence>MLARRVKRKGKRQRFYARNARKTTFYRAFGRLMHSFPAPPGPSNYTTRIHPMLSGFVDEVCGTVARLCAYMMTLALMAIGGIALWQQLPDATAMAPSMRDGWAVATRSAPAFAVSQFIFQGKTEVYEISRHPEGGRKDVFHWSGPDSKPVAELELYRPGDEQQAIPAVAEIAARMDPDGARELESAGIVDSKFGPVTLLRLVGGTENARACLGFMKRIDDPNFRISGWSCQGDTLPARRAAIGCMLNRLMLLTTGNEPKLAELFAHAELRRSDCTATSAPALSADWLTGADNPRLRGAL</sequence>
<name>A0A1M6ZLM7_9BRAD</name>
<keyword evidence="1" id="KW-0812">Transmembrane</keyword>
<keyword evidence="1" id="KW-1133">Transmembrane helix</keyword>
<evidence type="ECO:0000313" key="3">
    <source>
        <dbReference type="Proteomes" id="UP000183208"/>
    </source>
</evidence>
<protein>
    <submittedName>
        <fullName evidence="2">Uncharacterized protein</fullName>
    </submittedName>
</protein>
<dbReference type="AlphaFoldDB" id="A0A1M6ZLM7"/>
<dbReference type="Proteomes" id="UP000183208">
    <property type="component" value="Unassembled WGS sequence"/>
</dbReference>
<accession>A0A1M6ZLM7</accession>
<proteinExistence type="predicted"/>
<keyword evidence="1" id="KW-0472">Membrane</keyword>
<gene>
    <name evidence="2" type="ORF">SAMN05444171_3665</name>
</gene>
<dbReference type="EMBL" id="FNTI01000001">
    <property type="protein sequence ID" value="SED27730.1"/>
    <property type="molecule type" value="Genomic_DNA"/>
</dbReference>
<evidence type="ECO:0000256" key="1">
    <source>
        <dbReference type="SAM" id="Phobius"/>
    </source>
</evidence>
<reference evidence="2 3" key="1">
    <citation type="submission" date="2016-10" db="EMBL/GenBank/DDBJ databases">
        <authorList>
            <person name="de Groot N.N."/>
        </authorList>
    </citation>
    <scope>NUCLEOTIDE SEQUENCE [LARGE SCALE GENOMIC DNA]</scope>
    <source>
        <strain evidence="2 3">GAS522</strain>
    </source>
</reference>